<dbReference type="AlphaFoldDB" id="A0A8H3PDI4"/>
<dbReference type="InterPro" id="IPR019398">
    <property type="entry name" value="Pre-rRNA_process_TSR2"/>
</dbReference>
<protein>
    <recommendedName>
        <fullName evidence="6">Pre-rRNA-processing protein TSR2</fullName>
    </recommendedName>
</protein>
<feature type="region of interest" description="Disordered" evidence="3">
    <location>
        <begin position="147"/>
        <end position="213"/>
    </location>
</feature>
<dbReference type="Proteomes" id="UP000664521">
    <property type="component" value="Unassembled WGS sequence"/>
</dbReference>
<feature type="compositionally biased region" description="Basic and acidic residues" evidence="3">
    <location>
        <begin position="190"/>
        <end position="201"/>
    </location>
</feature>
<reference evidence="4" key="1">
    <citation type="submission" date="2021-03" db="EMBL/GenBank/DDBJ databases">
        <authorList>
            <person name="Tagirdzhanova G."/>
        </authorList>
    </citation>
    <scope>NUCLEOTIDE SEQUENCE</scope>
</reference>
<feature type="compositionally biased region" description="Acidic residues" evidence="3">
    <location>
        <begin position="157"/>
        <end position="181"/>
    </location>
</feature>
<evidence type="ECO:0008006" key="6">
    <source>
        <dbReference type="Google" id="ProtNLM"/>
    </source>
</evidence>
<feature type="region of interest" description="Disordered" evidence="3">
    <location>
        <begin position="1"/>
        <end position="26"/>
    </location>
</feature>
<comment type="caution">
    <text evidence="4">The sequence shown here is derived from an EMBL/GenBank/DDBJ whole genome shotgun (WGS) entry which is preliminary data.</text>
</comment>
<evidence type="ECO:0000313" key="4">
    <source>
        <dbReference type="EMBL" id="CAF9938956.1"/>
    </source>
</evidence>
<name>A0A8H3PDI4_9LECA</name>
<dbReference type="Pfam" id="PF10273">
    <property type="entry name" value="WGG"/>
    <property type="match status" value="1"/>
</dbReference>
<accession>A0A8H3PDI4</accession>
<comment type="similarity">
    <text evidence="1">Belongs to the TSR2 family.</text>
</comment>
<evidence type="ECO:0000256" key="1">
    <source>
        <dbReference type="ARBA" id="ARBA00006524"/>
    </source>
</evidence>
<dbReference type="PANTHER" id="PTHR21250">
    <property type="entry name" value="PRE-RRNA-PROCESSING PROTEIN TSR2 HOMOLOG"/>
    <property type="match status" value="1"/>
</dbReference>
<evidence type="ECO:0000256" key="2">
    <source>
        <dbReference type="ARBA" id="ARBA00022552"/>
    </source>
</evidence>
<keyword evidence="2" id="KW-0698">rRNA processing</keyword>
<dbReference type="EMBL" id="CAJPDS010000122">
    <property type="protein sequence ID" value="CAF9938956.1"/>
    <property type="molecule type" value="Genomic_DNA"/>
</dbReference>
<proteinExistence type="inferred from homology"/>
<dbReference type="GO" id="GO:0006364">
    <property type="term" value="P:rRNA processing"/>
    <property type="evidence" value="ECO:0007669"/>
    <property type="project" value="UniProtKB-KW"/>
</dbReference>
<keyword evidence="5" id="KW-1185">Reference proteome</keyword>
<gene>
    <name evidence="4" type="ORF">HETSPECPRED_001436</name>
</gene>
<evidence type="ECO:0000256" key="3">
    <source>
        <dbReference type="SAM" id="MobiDB-lite"/>
    </source>
</evidence>
<organism evidence="4 5">
    <name type="scientific">Heterodermia speciosa</name>
    <dbReference type="NCBI Taxonomy" id="116794"/>
    <lineage>
        <taxon>Eukaryota</taxon>
        <taxon>Fungi</taxon>
        <taxon>Dikarya</taxon>
        <taxon>Ascomycota</taxon>
        <taxon>Pezizomycotina</taxon>
        <taxon>Lecanoromycetes</taxon>
        <taxon>OSLEUM clade</taxon>
        <taxon>Lecanoromycetidae</taxon>
        <taxon>Caliciales</taxon>
        <taxon>Physciaceae</taxon>
        <taxon>Heterodermia</taxon>
    </lineage>
</organism>
<evidence type="ECO:0000313" key="5">
    <source>
        <dbReference type="Proteomes" id="UP000664521"/>
    </source>
</evidence>
<dbReference type="OrthoDB" id="263560at2759"/>
<sequence>MSTTISNGGLRLAPEPRGGVPLPPSPEKISSKFDLSIALALSTWSALTLAVQNSWGGPESSEKRDWFAGAVSDLFQATPDADVDYVEEFLLQVMNDEFDVNVEDGSGEEIAAKMVGLRKMTLQGDFAMVDEMYAKWTERQKKGGDAVRFQHVVRGEQDDDTDWDSGDEDTDEDEEMDDAPIDEAPALAKASKDKIQPRIDEEGFTEVVGKKRR</sequence>